<dbReference type="OrthoDB" id="5915577at2759"/>
<dbReference type="Proteomes" id="UP000230423">
    <property type="component" value="Unassembled WGS sequence"/>
</dbReference>
<feature type="non-terminal residue" evidence="2">
    <location>
        <position position="306"/>
    </location>
</feature>
<dbReference type="InterPro" id="IPR012877">
    <property type="entry name" value="Dhs-27"/>
</dbReference>
<evidence type="ECO:0000259" key="1">
    <source>
        <dbReference type="SMART" id="SM00587"/>
    </source>
</evidence>
<dbReference type="PANTHER" id="PTHR23020:SF8">
    <property type="entry name" value="CHK KINASE-LIKE DOMAIN-CONTAINING PROTEIN"/>
    <property type="match status" value="1"/>
</dbReference>
<organism evidence="2 3">
    <name type="scientific">Teladorsagia circumcincta</name>
    <name type="common">Brown stomach worm</name>
    <name type="synonym">Ostertagia circumcincta</name>
    <dbReference type="NCBI Taxonomy" id="45464"/>
    <lineage>
        <taxon>Eukaryota</taxon>
        <taxon>Metazoa</taxon>
        <taxon>Ecdysozoa</taxon>
        <taxon>Nematoda</taxon>
        <taxon>Chromadorea</taxon>
        <taxon>Rhabditida</taxon>
        <taxon>Rhabditina</taxon>
        <taxon>Rhabditomorpha</taxon>
        <taxon>Strongyloidea</taxon>
        <taxon>Trichostrongylidae</taxon>
        <taxon>Teladorsagia</taxon>
    </lineage>
</organism>
<dbReference type="Gene3D" id="3.90.1200.10">
    <property type="match status" value="1"/>
</dbReference>
<accession>A0A2G9TRP6</accession>
<dbReference type="PANTHER" id="PTHR23020">
    <property type="entry name" value="UNCHARACTERIZED NUCLEAR HORMONE RECEPTOR-RELATED"/>
    <property type="match status" value="1"/>
</dbReference>
<evidence type="ECO:0000313" key="2">
    <source>
        <dbReference type="EMBL" id="PIO60558.1"/>
    </source>
</evidence>
<feature type="domain" description="CHK kinase-like" evidence="1">
    <location>
        <begin position="152"/>
        <end position="297"/>
    </location>
</feature>
<dbReference type="InterPro" id="IPR011009">
    <property type="entry name" value="Kinase-like_dom_sf"/>
</dbReference>
<keyword evidence="3" id="KW-1185">Reference proteome</keyword>
<evidence type="ECO:0000313" key="3">
    <source>
        <dbReference type="Proteomes" id="UP000230423"/>
    </source>
</evidence>
<reference evidence="2 3" key="1">
    <citation type="submission" date="2015-09" db="EMBL/GenBank/DDBJ databases">
        <title>Draft genome of the parasitic nematode Teladorsagia circumcincta isolate WARC Sus (inbred).</title>
        <authorList>
            <person name="Mitreva M."/>
        </authorList>
    </citation>
    <scope>NUCLEOTIDE SEQUENCE [LARGE SCALE GENOMIC DNA]</scope>
    <source>
        <strain evidence="2 3">S</strain>
    </source>
</reference>
<dbReference type="AlphaFoldDB" id="A0A2G9TRP6"/>
<dbReference type="InterPro" id="IPR015897">
    <property type="entry name" value="CHK_kinase-like"/>
</dbReference>
<name>A0A2G9TRP6_TELCI</name>
<proteinExistence type="predicted"/>
<protein>
    <recommendedName>
        <fullName evidence="1">CHK kinase-like domain-containing protein</fullName>
    </recommendedName>
</protein>
<dbReference type="InterPro" id="IPR052961">
    <property type="entry name" value="Oxido-Kinase-like_Enzymes"/>
</dbReference>
<dbReference type="SUPFAM" id="SSF56112">
    <property type="entry name" value="Protein kinase-like (PK-like)"/>
    <property type="match status" value="1"/>
</dbReference>
<dbReference type="SMART" id="SM00587">
    <property type="entry name" value="CHK"/>
    <property type="match status" value="1"/>
</dbReference>
<dbReference type="Pfam" id="PF07914">
    <property type="entry name" value="DUF1679"/>
    <property type="match status" value="1"/>
</dbReference>
<gene>
    <name evidence="2" type="ORF">TELCIR_17944</name>
</gene>
<sequence>MLSMNLFMPGEGLYGTHVTWEDIEKDMQHELGTSSPFGSHKSAKDIGEGKGFMSKVLLVDADWQHKEKKLPEKFVLKIATPLAWMHYTAEISKQQNSSNDFCKPSAMERFEAILKRAHNAEVSTYTHLAKLPEGKINIPKIYCTRKFSEANLLKGYIAMEYIENTNEREFSKVLRYTAVLEAASLDVSLKERMEFFEAPFQTMCTGLLQKTHLTADSTGVQRVLCHGDICPTNTFWKQTGGSIELAAVIDYQTAHFGCSATDLVQIFVTFLSGKDRRAHWEQLIEDFYGYLKQEVGNRRVPYTLDQ</sequence>
<dbReference type="EMBL" id="KZ355211">
    <property type="protein sequence ID" value="PIO60558.1"/>
    <property type="molecule type" value="Genomic_DNA"/>
</dbReference>